<dbReference type="Proteomes" id="UP001056035">
    <property type="component" value="Chromosome"/>
</dbReference>
<evidence type="ECO:0000313" key="3">
    <source>
        <dbReference type="Proteomes" id="UP001056035"/>
    </source>
</evidence>
<evidence type="ECO:0000256" key="1">
    <source>
        <dbReference type="SAM" id="Coils"/>
    </source>
</evidence>
<dbReference type="EMBL" id="CP098502">
    <property type="protein sequence ID" value="UTI62231.1"/>
    <property type="molecule type" value="Genomic_DNA"/>
</dbReference>
<name>A0ABY5DLB3_9ACTN</name>
<keyword evidence="3" id="KW-1185">Reference proteome</keyword>
<feature type="coiled-coil region" evidence="1">
    <location>
        <begin position="86"/>
        <end position="113"/>
    </location>
</feature>
<reference evidence="2 3" key="1">
    <citation type="submission" date="2022-06" db="EMBL/GenBank/DDBJ databases">
        <title>Paraconexibacter antarcticus.</title>
        <authorList>
            <person name="Kim C.S."/>
        </authorList>
    </citation>
    <scope>NUCLEOTIDE SEQUENCE [LARGE SCALE GENOMIC DNA]</scope>
    <source>
        <strain evidence="2 3">02-257</strain>
    </source>
</reference>
<keyword evidence="1" id="KW-0175">Coiled coil</keyword>
<gene>
    <name evidence="2" type="ORF">NBH00_12720</name>
</gene>
<accession>A0ABY5DLB3</accession>
<sequence>MSRAAALAWFEDEGLPPDGEWRSATDIRERASAARFSRSTFSRAVRDFVKAHPEELETDWTSTMPARRLWRRLPAPSAADLRSLVIAEFADEREELHAEIWRLMERVEVLTDERNAWRAVAEAKGLPGQAGSASASSGRSM</sequence>
<dbReference type="RefSeq" id="WP_254568969.1">
    <property type="nucleotide sequence ID" value="NZ_CP098502.1"/>
</dbReference>
<evidence type="ECO:0000313" key="2">
    <source>
        <dbReference type="EMBL" id="UTI62231.1"/>
    </source>
</evidence>
<proteinExistence type="predicted"/>
<organism evidence="2 3">
    <name type="scientific">Paraconexibacter antarcticus</name>
    <dbReference type="NCBI Taxonomy" id="2949664"/>
    <lineage>
        <taxon>Bacteria</taxon>
        <taxon>Bacillati</taxon>
        <taxon>Actinomycetota</taxon>
        <taxon>Thermoleophilia</taxon>
        <taxon>Solirubrobacterales</taxon>
        <taxon>Paraconexibacteraceae</taxon>
        <taxon>Paraconexibacter</taxon>
    </lineage>
</organism>
<protein>
    <submittedName>
        <fullName evidence="2">Uncharacterized protein</fullName>
    </submittedName>
</protein>